<dbReference type="Proteomes" id="UP000831787">
    <property type="component" value="Chromosome"/>
</dbReference>
<feature type="signal peptide" evidence="2">
    <location>
        <begin position="1"/>
        <end position="19"/>
    </location>
</feature>
<accession>A0ABY4EMI3</accession>
<gene>
    <name evidence="3" type="ORF">MUN89_05380</name>
</gene>
<feature type="compositionally biased region" description="Basic and acidic residues" evidence="1">
    <location>
        <begin position="86"/>
        <end position="99"/>
    </location>
</feature>
<keyword evidence="2" id="KW-0732">Signal</keyword>
<feature type="region of interest" description="Disordered" evidence="1">
    <location>
        <begin position="63"/>
        <end position="140"/>
    </location>
</feature>
<feature type="chain" id="PRO_5046486170" evidence="2">
    <location>
        <begin position="20"/>
        <end position="302"/>
    </location>
</feature>
<dbReference type="RefSeq" id="WP_244712057.1">
    <property type="nucleotide sequence ID" value="NZ_CP095073.1"/>
</dbReference>
<keyword evidence="4" id="KW-1185">Reference proteome</keyword>
<evidence type="ECO:0000313" key="4">
    <source>
        <dbReference type="Proteomes" id="UP000831787"/>
    </source>
</evidence>
<name>A0ABY4EMI3_9BACI</name>
<organism evidence="3 4">
    <name type="scientific">Halobacillus salinarum</name>
    <dbReference type="NCBI Taxonomy" id="2932257"/>
    <lineage>
        <taxon>Bacteria</taxon>
        <taxon>Bacillati</taxon>
        <taxon>Bacillota</taxon>
        <taxon>Bacilli</taxon>
        <taxon>Bacillales</taxon>
        <taxon>Bacillaceae</taxon>
        <taxon>Halobacillus</taxon>
    </lineage>
</organism>
<evidence type="ECO:0000256" key="1">
    <source>
        <dbReference type="SAM" id="MobiDB-lite"/>
    </source>
</evidence>
<dbReference type="PROSITE" id="PS51257">
    <property type="entry name" value="PROKAR_LIPOPROTEIN"/>
    <property type="match status" value="1"/>
</dbReference>
<sequence>MNKKGLLFGVFSASVLLLSACGTSMQNGEQAVKAQETKLGDKAEKAADIELKTDDIDVEAMSYNKEADANAEPAATKTKNKQSSEQLKKSSEAADKKENAVQQKKGVPAKSDKPKTDVKKEETEKPVKKEEPKLQTSDDLQQFTPSAFLQGGQQIALQAGQGKLYSTDLTIGMPWSEVTAEYGEPDESTWIEGPVERYGQMFLDSSKSNPAGGKFAGAEWRNTNGVDVHPGDVTQALGQPDKVENNDLWKGVLYIYYYNDYVLTFNFNGDHVIDDDVNGPPVVKKVDPNSTLSIIRFDTNDR</sequence>
<evidence type="ECO:0000313" key="3">
    <source>
        <dbReference type="EMBL" id="UOQ45379.1"/>
    </source>
</evidence>
<protein>
    <submittedName>
        <fullName evidence="3">DUF4309 domain-containing protein</fullName>
    </submittedName>
</protein>
<dbReference type="EMBL" id="CP095073">
    <property type="protein sequence ID" value="UOQ45379.1"/>
    <property type="molecule type" value="Genomic_DNA"/>
</dbReference>
<evidence type="ECO:0000256" key="2">
    <source>
        <dbReference type="SAM" id="SignalP"/>
    </source>
</evidence>
<feature type="compositionally biased region" description="Basic and acidic residues" evidence="1">
    <location>
        <begin position="110"/>
        <end position="133"/>
    </location>
</feature>
<reference evidence="3 4" key="1">
    <citation type="submission" date="2022-04" db="EMBL/GenBank/DDBJ databases">
        <title>Halobacillus sp. isolated from saltern.</title>
        <authorList>
            <person name="Won M."/>
            <person name="Lee C.-M."/>
            <person name="Woen H.-Y."/>
            <person name="Kwon S.-W."/>
        </authorList>
    </citation>
    <scope>NUCLEOTIDE SEQUENCE [LARGE SCALE GENOMIC DNA]</scope>
    <source>
        <strain evidence="3 4">SSBR10-3</strain>
    </source>
</reference>
<proteinExistence type="predicted"/>